<dbReference type="InterPro" id="IPR000843">
    <property type="entry name" value="HTH_LacI"/>
</dbReference>
<dbReference type="InterPro" id="IPR010982">
    <property type="entry name" value="Lambda_DNA-bd_dom_sf"/>
</dbReference>
<dbReference type="PROSITE" id="PS50932">
    <property type="entry name" value="HTH_LACI_2"/>
    <property type="match status" value="1"/>
</dbReference>
<dbReference type="EMBL" id="BMWP01000017">
    <property type="protein sequence ID" value="GGW39468.1"/>
    <property type="molecule type" value="Genomic_DNA"/>
</dbReference>
<dbReference type="AlphaFoldDB" id="A0A918J198"/>
<name>A0A918J198_9FLAO</name>
<dbReference type="Pfam" id="PF00356">
    <property type="entry name" value="LacI"/>
    <property type="match status" value="1"/>
</dbReference>
<dbReference type="InterPro" id="IPR028082">
    <property type="entry name" value="Peripla_BP_I"/>
</dbReference>
<dbReference type="RefSeq" id="WP_026813702.1">
    <property type="nucleotide sequence ID" value="NZ_BMWP01000017.1"/>
</dbReference>
<feature type="domain" description="HTH lacI-type" evidence="4">
    <location>
        <begin position="7"/>
        <end position="61"/>
    </location>
</feature>
<dbReference type="Proteomes" id="UP000634668">
    <property type="component" value="Unassembled WGS sequence"/>
</dbReference>
<dbReference type="SUPFAM" id="SSF47413">
    <property type="entry name" value="lambda repressor-like DNA-binding domains"/>
    <property type="match status" value="1"/>
</dbReference>
<dbReference type="SMART" id="SM00354">
    <property type="entry name" value="HTH_LACI"/>
    <property type="match status" value="1"/>
</dbReference>
<dbReference type="PROSITE" id="PS00356">
    <property type="entry name" value="HTH_LACI_1"/>
    <property type="match status" value="1"/>
</dbReference>
<dbReference type="CDD" id="cd01392">
    <property type="entry name" value="HTH_LacI"/>
    <property type="match status" value="1"/>
</dbReference>
<dbReference type="Pfam" id="PF13407">
    <property type="entry name" value="Peripla_BP_4"/>
    <property type="match status" value="1"/>
</dbReference>
<dbReference type="GO" id="GO:0003700">
    <property type="term" value="F:DNA-binding transcription factor activity"/>
    <property type="evidence" value="ECO:0007669"/>
    <property type="project" value="TreeGrafter"/>
</dbReference>
<dbReference type="Gene3D" id="1.10.260.40">
    <property type="entry name" value="lambda repressor-like DNA-binding domains"/>
    <property type="match status" value="1"/>
</dbReference>
<evidence type="ECO:0000313" key="6">
    <source>
        <dbReference type="Proteomes" id="UP000634668"/>
    </source>
</evidence>
<reference evidence="5" key="1">
    <citation type="journal article" date="2014" name="Int. J. Syst. Evol. Microbiol.">
        <title>Complete genome sequence of Corynebacterium casei LMG S-19264T (=DSM 44701T), isolated from a smear-ripened cheese.</title>
        <authorList>
            <consortium name="US DOE Joint Genome Institute (JGI-PGF)"/>
            <person name="Walter F."/>
            <person name="Albersmeier A."/>
            <person name="Kalinowski J."/>
            <person name="Ruckert C."/>
        </authorList>
    </citation>
    <scope>NUCLEOTIDE SEQUENCE</scope>
    <source>
        <strain evidence="5">KCTC 12113</strain>
    </source>
</reference>
<keyword evidence="2" id="KW-0238">DNA-binding</keyword>
<protein>
    <submittedName>
        <fullName evidence="5">Transcriptional regulator</fullName>
    </submittedName>
</protein>
<keyword evidence="6" id="KW-1185">Reference proteome</keyword>
<dbReference type="Gene3D" id="3.40.50.2300">
    <property type="match status" value="2"/>
</dbReference>
<dbReference type="PANTHER" id="PTHR30146:SF144">
    <property type="entry name" value="LACI-FAMILY TRANSCRIPTION REGULATOR"/>
    <property type="match status" value="1"/>
</dbReference>
<evidence type="ECO:0000259" key="4">
    <source>
        <dbReference type="PROSITE" id="PS50932"/>
    </source>
</evidence>
<keyword evidence="1" id="KW-0805">Transcription regulation</keyword>
<reference evidence="5" key="2">
    <citation type="submission" date="2020-09" db="EMBL/GenBank/DDBJ databases">
        <authorList>
            <person name="Sun Q."/>
            <person name="Kim S."/>
        </authorList>
    </citation>
    <scope>NUCLEOTIDE SEQUENCE</scope>
    <source>
        <strain evidence="5">KCTC 12113</strain>
    </source>
</reference>
<gene>
    <name evidence="5" type="ORF">GCM10007383_25260</name>
</gene>
<evidence type="ECO:0000256" key="3">
    <source>
        <dbReference type="ARBA" id="ARBA00023163"/>
    </source>
</evidence>
<dbReference type="InterPro" id="IPR025997">
    <property type="entry name" value="SBP_2_dom"/>
</dbReference>
<evidence type="ECO:0000256" key="1">
    <source>
        <dbReference type="ARBA" id="ARBA00023015"/>
    </source>
</evidence>
<evidence type="ECO:0000256" key="2">
    <source>
        <dbReference type="ARBA" id="ARBA00023125"/>
    </source>
</evidence>
<organism evidence="5 6">
    <name type="scientific">Arenibacter certesii</name>
    <dbReference type="NCBI Taxonomy" id="228955"/>
    <lineage>
        <taxon>Bacteria</taxon>
        <taxon>Pseudomonadati</taxon>
        <taxon>Bacteroidota</taxon>
        <taxon>Flavobacteriia</taxon>
        <taxon>Flavobacteriales</taxon>
        <taxon>Flavobacteriaceae</taxon>
        <taxon>Arenibacter</taxon>
    </lineage>
</organism>
<dbReference type="GO" id="GO:0000976">
    <property type="term" value="F:transcription cis-regulatory region binding"/>
    <property type="evidence" value="ECO:0007669"/>
    <property type="project" value="TreeGrafter"/>
</dbReference>
<comment type="caution">
    <text evidence="5">The sequence shown here is derived from an EMBL/GenBank/DDBJ whole genome shotgun (WGS) entry which is preliminary data.</text>
</comment>
<keyword evidence="3" id="KW-0804">Transcription</keyword>
<dbReference type="SUPFAM" id="SSF53822">
    <property type="entry name" value="Periplasmic binding protein-like I"/>
    <property type="match status" value="1"/>
</dbReference>
<proteinExistence type="predicted"/>
<accession>A0A918J198</accession>
<evidence type="ECO:0000313" key="5">
    <source>
        <dbReference type="EMBL" id="GGW39468.1"/>
    </source>
</evidence>
<sequence>MKKAKKTTIQDLADYANVSIGTVDRVIHKRGKVSPTKQKKVEEAIKHLNFNPNLLARTLALGQQFLICSLLPKASNPNSYWNLPKQGVEEGVRDYRDYGFVCNPFEYDLFDESSFIENAEAVIKMNPNGVILAPLFEKESINFIQILEAKNIPYVFIDGMVPDQNNLSYIGPDLKGSGHLAGKLMSTILDSSDDILVLNFVKGLENSHINTIEKGFREFFGSSQETRTGKINTLTIPSVKEEDITRELTKYYIKNSGTKGVFVTNSRAHIIAKYHAMYELSIKVIGFDMLQANILEMKCGNIDYLISQRPISQGSMAIKTLFEFFVHQKSPLKIQHTPLDIIIKENIDYYINFNESREVDQTNT</sequence>
<dbReference type="PANTHER" id="PTHR30146">
    <property type="entry name" value="LACI-RELATED TRANSCRIPTIONAL REPRESSOR"/>
    <property type="match status" value="1"/>
</dbReference>